<sequence length="788" mass="88239">MLKLSKLFTRCFILFLGVTLSAKAQSSSSAPTLFVHYDKTIYTNNETIWFTGYLLKGNPEENSKHGVLSVALVRDIDSAVIKQDKYLMVNGISLGCMVLPDSLVAGNYHLQASTNRVRKGIPDALFLQPIIIKTNIDPAFNASIKLLNAGKKDNSPNQLSLTVTTKDARFLPKPVDVTYKYGNIYKKTKTNVSGELVFTIDEQPDLADPNVYAKVTYGKDSSFINIPIPVSKRRASVSFYPEGGNLIEGVPCYLAWEVKDPQASMVSLKAKLYENDKIIDTIETNAYGMGKFIVIPKKSTKYTVKLMHSAFTDSTYQVPEPIDGGLALFIKNAVVKDTVRIVLRSKLPQKVSINLKDTRESYLSTNVNVNISGRVLKIPLTEVPAGLKTITILDSLGRPLAERMIFAHYAPEKKISISTDQQSYGQRQKVTLKLKLGDADTIGLVSIACVQDNRMSAKLNTDIESYLYLNSELSTLPLDMNGRGFEDSRYLEDMLMVKGWRKYTWQNEASATNPVKDYDPLDFKIALKRSGKPLKKVANVSFLKDNGLAILETDQTGVLIPDKEALMIEYGKKIHVLPDGGADAGYEVETNDPYIALNKNYTHLFHVDHAGVPSAVQDNNELSIKGNEKVIRLMEVKITSGHQEEYMFSSKRGANKCGDYVCRYNILNCPNHYGHFENTQPIAGRRYKSGISNSSIIYKDCEIENKSYITSINGIYTKKEFYMNDYADPVEPATVSTIYWNHAKVLNKKQEEMTFYTSDLIGRFRIIVQGITDKDVLYGQQSFEVKAK</sequence>
<accession>A0A4R6SWP3</accession>
<name>A0A4R6SWP3_9SPHI</name>
<organism evidence="2 3">
    <name type="scientific">Pedobacter metabolipauper</name>
    <dbReference type="NCBI Taxonomy" id="425513"/>
    <lineage>
        <taxon>Bacteria</taxon>
        <taxon>Pseudomonadati</taxon>
        <taxon>Bacteroidota</taxon>
        <taxon>Sphingobacteriia</taxon>
        <taxon>Sphingobacteriales</taxon>
        <taxon>Sphingobacteriaceae</taxon>
        <taxon>Pedobacter</taxon>
    </lineage>
</organism>
<keyword evidence="3" id="KW-1185">Reference proteome</keyword>
<dbReference type="RefSeq" id="WP_133577164.1">
    <property type="nucleotide sequence ID" value="NZ_SNYC01000005.1"/>
</dbReference>
<comment type="caution">
    <text evidence="2">The sequence shown here is derived from an EMBL/GenBank/DDBJ whole genome shotgun (WGS) entry which is preliminary data.</text>
</comment>
<feature type="chain" id="PRO_5020985860" description="MG2 domain-containing protein" evidence="1">
    <location>
        <begin position="25"/>
        <end position="788"/>
    </location>
</feature>
<dbReference type="EMBL" id="SNYC01000005">
    <property type="protein sequence ID" value="TDQ08821.1"/>
    <property type="molecule type" value="Genomic_DNA"/>
</dbReference>
<proteinExistence type="predicted"/>
<evidence type="ECO:0008006" key="4">
    <source>
        <dbReference type="Google" id="ProtNLM"/>
    </source>
</evidence>
<gene>
    <name evidence="2" type="ORF">ATK78_3340</name>
</gene>
<keyword evidence="1" id="KW-0732">Signal</keyword>
<evidence type="ECO:0000256" key="1">
    <source>
        <dbReference type="SAM" id="SignalP"/>
    </source>
</evidence>
<dbReference type="Proteomes" id="UP000295620">
    <property type="component" value="Unassembled WGS sequence"/>
</dbReference>
<reference evidence="2 3" key="1">
    <citation type="submission" date="2019-03" db="EMBL/GenBank/DDBJ databases">
        <title>Genomic Encyclopedia of Archaeal and Bacterial Type Strains, Phase II (KMG-II): from individual species to whole genera.</title>
        <authorList>
            <person name="Goeker M."/>
        </authorList>
    </citation>
    <scope>NUCLEOTIDE SEQUENCE [LARGE SCALE GENOMIC DNA]</scope>
    <source>
        <strain evidence="2 3">DSM 19035</strain>
    </source>
</reference>
<protein>
    <recommendedName>
        <fullName evidence="4">MG2 domain-containing protein</fullName>
    </recommendedName>
</protein>
<evidence type="ECO:0000313" key="3">
    <source>
        <dbReference type="Proteomes" id="UP000295620"/>
    </source>
</evidence>
<feature type="signal peptide" evidence="1">
    <location>
        <begin position="1"/>
        <end position="24"/>
    </location>
</feature>
<dbReference type="Gene3D" id="2.60.40.1930">
    <property type="match status" value="1"/>
</dbReference>
<dbReference type="AlphaFoldDB" id="A0A4R6SWP3"/>
<evidence type="ECO:0000313" key="2">
    <source>
        <dbReference type="EMBL" id="TDQ08821.1"/>
    </source>
</evidence>
<dbReference type="OrthoDB" id="609485at2"/>